<sequence length="116" mass="13737">MSGGIRPCIANMIISEIWRIDLDRLEWYKMEYSLKTAVFDNRMCVVNDYYLYTFGGYHDESCANTFERFNIRPIKLYHLCLESISHSPNMRKYQNTLPVSIKDELNSNENDTSFET</sequence>
<comment type="caution">
    <text evidence="1">The sequence shown here is derived from an EMBL/GenBank/DDBJ whole genome shotgun (WGS) entry which is preliminary data.</text>
</comment>
<dbReference type="SUPFAM" id="SSF117281">
    <property type="entry name" value="Kelch motif"/>
    <property type="match status" value="1"/>
</dbReference>
<dbReference type="OrthoDB" id="10251809at2759"/>
<proteinExistence type="predicted"/>
<evidence type="ECO:0000313" key="2">
    <source>
        <dbReference type="Proteomes" id="UP000031668"/>
    </source>
</evidence>
<organism evidence="1 2">
    <name type="scientific">Thelohanellus kitauei</name>
    <name type="common">Myxosporean</name>
    <dbReference type="NCBI Taxonomy" id="669202"/>
    <lineage>
        <taxon>Eukaryota</taxon>
        <taxon>Metazoa</taxon>
        <taxon>Cnidaria</taxon>
        <taxon>Myxozoa</taxon>
        <taxon>Myxosporea</taxon>
        <taxon>Bivalvulida</taxon>
        <taxon>Platysporina</taxon>
        <taxon>Myxobolidae</taxon>
        <taxon>Thelohanellus</taxon>
    </lineage>
</organism>
<dbReference type="InterPro" id="IPR015915">
    <property type="entry name" value="Kelch-typ_b-propeller"/>
</dbReference>
<name>A0A0C2JGV5_THEKT</name>
<keyword evidence="2" id="KW-1185">Reference proteome</keyword>
<dbReference type="AlphaFoldDB" id="A0A0C2JGV5"/>
<dbReference type="Gene3D" id="2.120.10.80">
    <property type="entry name" value="Kelch-type beta propeller"/>
    <property type="match status" value="1"/>
</dbReference>
<dbReference type="EMBL" id="JWZT01002844">
    <property type="protein sequence ID" value="KII68513.1"/>
    <property type="molecule type" value="Genomic_DNA"/>
</dbReference>
<dbReference type="Proteomes" id="UP000031668">
    <property type="component" value="Unassembled WGS sequence"/>
</dbReference>
<evidence type="ECO:0000313" key="1">
    <source>
        <dbReference type="EMBL" id="KII68513.1"/>
    </source>
</evidence>
<accession>A0A0C2JGV5</accession>
<reference evidence="1 2" key="1">
    <citation type="journal article" date="2014" name="Genome Biol. Evol.">
        <title>The genome of the myxosporean Thelohanellus kitauei shows adaptations to nutrient acquisition within its fish host.</title>
        <authorList>
            <person name="Yang Y."/>
            <person name="Xiong J."/>
            <person name="Zhou Z."/>
            <person name="Huo F."/>
            <person name="Miao W."/>
            <person name="Ran C."/>
            <person name="Liu Y."/>
            <person name="Zhang J."/>
            <person name="Feng J."/>
            <person name="Wang M."/>
            <person name="Wang M."/>
            <person name="Wang L."/>
            <person name="Yao B."/>
        </authorList>
    </citation>
    <scope>NUCLEOTIDE SEQUENCE [LARGE SCALE GENOMIC DNA]</scope>
    <source>
        <strain evidence="1">Wuqing</strain>
    </source>
</reference>
<protein>
    <recommendedName>
        <fullName evidence="3">Kelch domain-containing protein 10</fullName>
    </recommendedName>
</protein>
<gene>
    <name evidence="1" type="ORF">RF11_14039</name>
</gene>
<evidence type="ECO:0008006" key="3">
    <source>
        <dbReference type="Google" id="ProtNLM"/>
    </source>
</evidence>